<dbReference type="PANTHER" id="PTHR23025">
    <property type="entry name" value="TRIACYLGLYCEROL LIPASE"/>
    <property type="match status" value="1"/>
</dbReference>
<dbReference type="InterPro" id="IPR013094">
    <property type="entry name" value="AB_hydrolase_3"/>
</dbReference>
<dbReference type="Pfam" id="PF07859">
    <property type="entry name" value="Abhydrolase_3"/>
    <property type="match status" value="1"/>
</dbReference>
<proteinExistence type="inferred from homology"/>
<gene>
    <name evidence="4" type="ORF">EDC90_104111</name>
</gene>
<dbReference type="SUPFAM" id="SSF53474">
    <property type="entry name" value="alpha/beta-Hydrolases"/>
    <property type="match status" value="1"/>
</dbReference>
<feature type="domain" description="Alpha/beta hydrolase fold-3" evidence="3">
    <location>
        <begin position="102"/>
        <end position="310"/>
    </location>
</feature>
<evidence type="ECO:0000313" key="5">
    <source>
        <dbReference type="Proteomes" id="UP000295097"/>
    </source>
</evidence>
<dbReference type="Gene3D" id="3.40.50.1820">
    <property type="entry name" value="alpha/beta hydrolase"/>
    <property type="match status" value="1"/>
</dbReference>
<sequence>MTGGATWGEADKGVFEAQDGDLCLLPEMVAILARLAAEDADAGDPTLMTPEEGRAQAERANVRWNREMPALFSETAFEVAGSAGSAIACRLMTPSADADGLIVFVHGGGWAFCSMATHEHAARVLAIAANAHVLTFDYRLAPEHPYPAGLDDCAAIWNAVLEGQGALAGITGPRALAGDSAGANLALALMLRQIAEGDVLPDTGLLFYGVYDDDFQSRSYIDCAEGPGLTRAKMMRYWDFYTPDKSLRKSPFISPLKANDAALLKLPPLYLNAAAIDPLRSDTARLAGRLSALGRRDQYTLYPGVVHGFMQMNPVLAEARTAAEEAASAFLEVAGKMKTT</sequence>
<dbReference type="OrthoDB" id="9806180at2"/>
<dbReference type="GO" id="GO:0005829">
    <property type="term" value="C:cytosol"/>
    <property type="evidence" value="ECO:0007669"/>
    <property type="project" value="TreeGrafter"/>
</dbReference>
<reference evidence="4 5" key="1">
    <citation type="submission" date="2019-03" db="EMBL/GenBank/DDBJ databases">
        <title>Freshwater and sediment microbial communities from various areas in North America, analyzing microbe dynamics in response to fracking.</title>
        <authorList>
            <person name="Lamendella R."/>
        </authorList>
    </citation>
    <scope>NUCLEOTIDE SEQUENCE [LARGE SCALE GENOMIC DNA]</scope>
    <source>
        <strain evidence="4 5">175.2</strain>
    </source>
</reference>
<comment type="caution">
    <text evidence="4">The sequence shown here is derived from an EMBL/GenBank/DDBJ whole genome shotgun (WGS) entry which is preliminary data.</text>
</comment>
<dbReference type="PANTHER" id="PTHR23025:SF3">
    <property type="entry name" value="HORMONE-SENSITIVE LIPASE"/>
    <property type="match status" value="1"/>
</dbReference>
<dbReference type="PROSITE" id="PS01173">
    <property type="entry name" value="LIPASE_GDXG_HIS"/>
    <property type="match status" value="1"/>
</dbReference>
<dbReference type="Proteomes" id="UP000295097">
    <property type="component" value="Unassembled WGS sequence"/>
</dbReference>
<evidence type="ECO:0000256" key="2">
    <source>
        <dbReference type="ARBA" id="ARBA00022801"/>
    </source>
</evidence>
<comment type="similarity">
    <text evidence="1">Belongs to the 'GDXG' lipolytic enzyme family.</text>
</comment>
<organism evidence="4 5">
    <name type="scientific">Martelella mediterranea</name>
    <dbReference type="NCBI Taxonomy" id="293089"/>
    <lineage>
        <taxon>Bacteria</taxon>
        <taxon>Pseudomonadati</taxon>
        <taxon>Pseudomonadota</taxon>
        <taxon>Alphaproteobacteria</taxon>
        <taxon>Hyphomicrobiales</taxon>
        <taxon>Aurantimonadaceae</taxon>
        <taxon>Martelella</taxon>
    </lineage>
</organism>
<evidence type="ECO:0000256" key="1">
    <source>
        <dbReference type="ARBA" id="ARBA00010515"/>
    </source>
</evidence>
<name>A0A4R3NNG1_9HYPH</name>
<dbReference type="InterPro" id="IPR029058">
    <property type="entry name" value="AB_hydrolase_fold"/>
</dbReference>
<dbReference type="GO" id="GO:0004771">
    <property type="term" value="F:sterol ester esterase activity"/>
    <property type="evidence" value="ECO:0007669"/>
    <property type="project" value="TreeGrafter"/>
</dbReference>
<protein>
    <submittedName>
        <fullName evidence="4">Acetyl esterase</fullName>
    </submittedName>
</protein>
<keyword evidence="2" id="KW-0378">Hydrolase</keyword>
<dbReference type="GO" id="GO:0004806">
    <property type="term" value="F:triacylglycerol lipase activity"/>
    <property type="evidence" value="ECO:0007669"/>
    <property type="project" value="TreeGrafter"/>
</dbReference>
<evidence type="ECO:0000259" key="3">
    <source>
        <dbReference type="Pfam" id="PF07859"/>
    </source>
</evidence>
<dbReference type="AlphaFoldDB" id="A0A4R3NNG1"/>
<keyword evidence="5" id="KW-1185">Reference proteome</keyword>
<dbReference type="InterPro" id="IPR002168">
    <property type="entry name" value="Lipase_GDXG_HIS_AS"/>
</dbReference>
<dbReference type="RefSeq" id="WP_132313917.1">
    <property type="nucleotide sequence ID" value="NZ_SMAR01000041.1"/>
</dbReference>
<evidence type="ECO:0000313" key="4">
    <source>
        <dbReference type="EMBL" id="TCT31711.1"/>
    </source>
</evidence>
<dbReference type="GO" id="GO:0019433">
    <property type="term" value="P:triglyceride catabolic process"/>
    <property type="evidence" value="ECO:0007669"/>
    <property type="project" value="TreeGrafter"/>
</dbReference>
<accession>A0A4R3NNG1</accession>
<dbReference type="EMBL" id="SMAR01000041">
    <property type="protein sequence ID" value="TCT31711.1"/>
    <property type="molecule type" value="Genomic_DNA"/>
</dbReference>